<dbReference type="Pfam" id="PF11351">
    <property type="entry name" value="GTA_holin_3TM"/>
    <property type="match status" value="1"/>
</dbReference>
<gene>
    <name evidence="1" type="ORF">FR932_07285</name>
</gene>
<accession>A0A5J6WMH9</accession>
<dbReference type="AlphaFoldDB" id="A0A5J6WMH9"/>
<evidence type="ECO:0008006" key="3">
    <source>
        <dbReference type="Google" id="ProtNLM"/>
    </source>
</evidence>
<dbReference type="KEGG" id="mmaa:FR932_07285"/>
<dbReference type="InterPro" id="IPR021497">
    <property type="entry name" value="GTA_holin_3TM"/>
</dbReference>
<dbReference type="OrthoDB" id="1433389at2"/>
<name>A0A5J6WMH9_MORMI</name>
<reference evidence="1 2" key="1">
    <citation type="submission" date="2019-09" db="EMBL/GenBank/DDBJ databases">
        <title>Hybrid Assembly of the complete Genome of the Deep-Sea Bacterium Moritella marina from long Nanopore and Illumina reads.</title>
        <authorList>
            <person name="Magin S."/>
            <person name="Georgoulis A."/>
            <person name="Papadimitriou K."/>
            <person name="Iliakis G."/>
            <person name="Vorgias C.E."/>
        </authorList>
    </citation>
    <scope>NUCLEOTIDE SEQUENCE [LARGE SCALE GENOMIC DNA]</scope>
    <source>
        <strain evidence="1 2">MP-1</strain>
    </source>
</reference>
<dbReference type="Proteomes" id="UP000327424">
    <property type="component" value="Chromosome"/>
</dbReference>
<evidence type="ECO:0000313" key="1">
    <source>
        <dbReference type="EMBL" id="QFI37662.1"/>
    </source>
</evidence>
<evidence type="ECO:0000313" key="2">
    <source>
        <dbReference type="Proteomes" id="UP000327424"/>
    </source>
</evidence>
<proteinExistence type="predicted"/>
<dbReference type="RefSeq" id="WP_019440114.1">
    <property type="nucleotide sequence ID" value="NZ_ALOE01000006.1"/>
</dbReference>
<protein>
    <recommendedName>
        <fullName evidence="3">Holin</fullName>
    </recommendedName>
</protein>
<dbReference type="EMBL" id="CP044399">
    <property type="protein sequence ID" value="QFI37662.1"/>
    <property type="molecule type" value="Genomic_DNA"/>
</dbReference>
<keyword evidence="2" id="KW-1185">Reference proteome</keyword>
<organism evidence="1 2">
    <name type="scientific">Moritella marina ATCC 15381</name>
    <dbReference type="NCBI Taxonomy" id="1202962"/>
    <lineage>
        <taxon>Bacteria</taxon>
        <taxon>Pseudomonadati</taxon>
        <taxon>Pseudomonadota</taxon>
        <taxon>Gammaproteobacteria</taxon>
        <taxon>Alteromonadales</taxon>
        <taxon>Moritellaceae</taxon>
        <taxon>Moritella</taxon>
    </lineage>
</organism>
<sequence length="130" mass="14147">MSFWTKLFGGAAAEPIDALGSAVDRIFTNDEERMQAQAVLDKIAQQPAILQAEINKIEAQHRSLFVAGWRPAIGWVCAIGLAFPFILNPLIEWAGGSGPEIPMDQLMELVVALLGLGTLRTFEKLAGRTK</sequence>